<proteinExistence type="predicted"/>
<keyword evidence="2" id="KW-1185">Reference proteome</keyword>
<evidence type="ECO:0000313" key="2">
    <source>
        <dbReference type="Proteomes" id="UP001301653"/>
    </source>
</evidence>
<accession>A0ABU5V027</accession>
<dbReference type="EMBL" id="JAYFUH010000061">
    <property type="protein sequence ID" value="MEA5666681.1"/>
    <property type="molecule type" value="Genomic_DNA"/>
</dbReference>
<comment type="caution">
    <text evidence="1">The sequence shown here is derived from an EMBL/GenBank/DDBJ whole genome shotgun (WGS) entry which is preliminary data.</text>
</comment>
<dbReference type="RefSeq" id="WP_323437976.1">
    <property type="nucleotide sequence ID" value="NZ_JAYFUH010000061.1"/>
</dbReference>
<evidence type="ECO:0000313" key="1">
    <source>
        <dbReference type="EMBL" id="MEA5666681.1"/>
    </source>
</evidence>
<dbReference type="Gene3D" id="3.40.50.300">
    <property type="entry name" value="P-loop containing nucleotide triphosphate hydrolases"/>
    <property type="match status" value="1"/>
</dbReference>
<evidence type="ECO:0008006" key="3">
    <source>
        <dbReference type="Google" id="ProtNLM"/>
    </source>
</evidence>
<name>A0ABU5V027_9GAMM</name>
<protein>
    <recommendedName>
        <fullName evidence="3">UDP-N-acetylglucosamine kinase</fullName>
    </recommendedName>
</protein>
<gene>
    <name evidence="1" type="ORF">VA603_03925</name>
</gene>
<dbReference type="InterPro" id="IPR027417">
    <property type="entry name" value="P-loop_NTPase"/>
</dbReference>
<dbReference type="Proteomes" id="UP001301653">
    <property type="component" value="Unassembled WGS sequence"/>
</dbReference>
<dbReference type="PANTHER" id="PTHR39206">
    <property type="entry name" value="SLL8004 PROTEIN"/>
    <property type="match status" value="1"/>
</dbReference>
<dbReference type="SUPFAM" id="SSF52540">
    <property type="entry name" value="P-loop containing nucleoside triphosphate hydrolases"/>
    <property type="match status" value="1"/>
</dbReference>
<reference evidence="1 2" key="1">
    <citation type="submission" date="2023-12" db="EMBL/GenBank/DDBJ databases">
        <title>Stenotrophomonas guangdongensis sp. nov., isolated from wilted pepper plants (Capsicum annuum).</title>
        <authorList>
            <person name="Qiu M."/>
            <person name="Li Y."/>
            <person name="Liu Q."/>
            <person name="Zhang X."/>
            <person name="Huang Y."/>
            <person name="Guo R."/>
            <person name="Hu M."/>
            <person name="Zhou J."/>
            <person name="Zhou X."/>
        </authorList>
    </citation>
    <scope>NUCLEOTIDE SEQUENCE [LARGE SCALE GENOMIC DNA]</scope>
    <source>
        <strain evidence="1 2">MH1</strain>
    </source>
</reference>
<dbReference type="PANTHER" id="PTHR39206:SF1">
    <property type="entry name" value="SLL8004 PROTEIN"/>
    <property type="match status" value="1"/>
</dbReference>
<sequence>MARILVLAGVNGAGKSSLLGMMLAKDGATWFNPDAFTRQLVERGWPLDEANATAWQEGTRRLRAAMADDVDYAFETTLGANTIPALLREASARHEVSIWFCGLESVELHLQRVAERVANGGHDIPEGKIRQRFDSSRMNLVELLPHLTALHVYDNSRPADADGQVEPLLVLEVERGQILCPATQEEFAQVPEWAKPIVWAALKAFPVVVDE</sequence>
<organism evidence="1 2">
    <name type="scientific">Stenotrophomonas capsici</name>
    <dbReference type="NCBI Taxonomy" id="3110230"/>
    <lineage>
        <taxon>Bacteria</taxon>
        <taxon>Pseudomonadati</taxon>
        <taxon>Pseudomonadota</taxon>
        <taxon>Gammaproteobacteria</taxon>
        <taxon>Lysobacterales</taxon>
        <taxon>Lysobacteraceae</taxon>
        <taxon>Stenotrophomonas</taxon>
    </lineage>
</organism>